<proteinExistence type="predicted"/>
<organism evidence="2 3">
    <name type="scientific">Paralimibaculum aggregatum</name>
    <dbReference type="NCBI Taxonomy" id="3036245"/>
    <lineage>
        <taxon>Bacteria</taxon>
        <taxon>Pseudomonadati</taxon>
        <taxon>Pseudomonadota</taxon>
        <taxon>Alphaproteobacteria</taxon>
        <taxon>Rhodobacterales</taxon>
        <taxon>Paracoccaceae</taxon>
        <taxon>Paralimibaculum</taxon>
    </lineage>
</organism>
<evidence type="ECO:0000259" key="1">
    <source>
        <dbReference type="PROSITE" id="PS51737"/>
    </source>
</evidence>
<sequence>MDGGYVPLGYGVVDRKLIVNEAEAAQVRTMFVLFARSDSTAAVIRELNAREIRSRRGRPIDRGALCKLLHNRIYRGEITHKGETYPGMHEPIVDADLCDAAHAVLAGNRNQRTGRTRSTEPALLRGLIFTQSGPRTTRKRATGGTGIASQWT</sequence>
<evidence type="ECO:0000313" key="3">
    <source>
        <dbReference type="Proteomes" id="UP001239909"/>
    </source>
</evidence>
<dbReference type="InterPro" id="IPR050639">
    <property type="entry name" value="SSR_resolvase"/>
</dbReference>
<gene>
    <name evidence="2" type="ORF">LNKW23_45980</name>
</gene>
<dbReference type="InterPro" id="IPR038109">
    <property type="entry name" value="DNA_bind_recomb_sf"/>
</dbReference>
<comment type="caution">
    <text evidence="2">The sequence shown here is derived from an EMBL/GenBank/DDBJ whole genome shotgun (WGS) entry which is preliminary data.</text>
</comment>
<reference evidence="2 3" key="1">
    <citation type="submission" date="2023-04" db="EMBL/GenBank/DDBJ databases">
        <title>Marinoamorphus aggregata gen. nov., sp. Nov., isolate from tissue of brittle star Ophioplocus japonicus.</title>
        <authorList>
            <person name="Kawano K."/>
            <person name="Sawayama S."/>
            <person name="Nakagawa S."/>
        </authorList>
    </citation>
    <scope>NUCLEOTIDE SEQUENCE [LARGE SCALE GENOMIC DNA]</scope>
    <source>
        <strain evidence="2 3">NKW23</strain>
    </source>
</reference>
<evidence type="ECO:0000313" key="2">
    <source>
        <dbReference type="EMBL" id="GMG85378.1"/>
    </source>
</evidence>
<dbReference type="Pfam" id="PF07508">
    <property type="entry name" value="Recombinase"/>
    <property type="match status" value="1"/>
</dbReference>
<keyword evidence="3" id="KW-1185">Reference proteome</keyword>
<dbReference type="InterPro" id="IPR011109">
    <property type="entry name" value="DNA_bind_recombinase_dom"/>
</dbReference>
<name>A0ABQ6LTJ3_9RHOB</name>
<dbReference type="Gene3D" id="3.90.1750.20">
    <property type="entry name" value="Putative Large Serine Recombinase, Chain B, Domain 2"/>
    <property type="match status" value="1"/>
</dbReference>
<dbReference type="RefSeq" id="WP_285674719.1">
    <property type="nucleotide sequence ID" value="NZ_BSYI01000063.1"/>
</dbReference>
<accession>A0ABQ6LTJ3</accession>
<dbReference type="PANTHER" id="PTHR30461">
    <property type="entry name" value="DNA-INVERTASE FROM LAMBDOID PROPHAGE"/>
    <property type="match status" value="1"/>
</dbReference>
<dbReference type="PROSITE" id="PS51737">
    <property type="entry name" value="RECOMBINASE_DNA_BIND"/>
    <property type="match status" value="1"/>
</dbReference>
<dbReference type="Proteomes" id="UP001239909">
    <property type="component" value="Unassembled WGS sequence"/>
</dbReference>
<protein>
    <recommendedName>
        <fullName evidence="1">Recombinase domain-containing protein</fullName>
    </recommendedName>
</protein>
<feature type="domain" description="Recombinase" evidence="1">
    <location>
        <begin position="7"/>
        <end position="111"/>
    </location>
</feature>
<dbReference type="EMBL" id="BSYI01000063">
    <property type="protein sequence ID" value="GMG85378.1"/>
    <property type="molecule type" value="Genomic_DNA"/>
</dbReference>
<dbReference type="PANTHER" id="PTHR30461:SF23">
    <property type="entry name" value="DNA RECOMBINASE-RELATED"/>
    <property type="match status" value="1"/>
</dbReference>